<evidence type="ECO:0000313" key="8">
    <source>
        <dbReference type="Proteomes" id="UP000257109"/>
    </source>
</evidence>
<dbReference type="Proteomes" id="UP000257109">
    <property type="component" value="Unassembled WGS sequence"/>
</dbReference>
<evidence type="ECO:0000259" key="6">
    <source>
        <dbReference type="Pfam" id="PF07992"/>
    </source>
</evidence>
<dbReference type="AlphaFoldDB" id="A0A371GVL0"/>
<reference evidence="7" key="1">
    <citation type="submission" date="2018-05" db="EMBL/GenBank/DDBJ databases">
        <title>Draft genome of Mucuna pruriens seed.</title>
        <authorList>
            <person name="Nnadi N.E."/>
            <person name="Vos R."/>
            <person name="Hasami M.H."/>
            <person name="Devisetty U.K."/>
            <person name="Aguiy J.C."/>
        </authorList>
    </citation>
    <scope>NUCLEOTIDE SEQUENCE [LARGE SCALE GENOMIC DNA]</scope>
    <source>
        <strain evidence="7">JCA_2017</strain>
    </source>
</reference>
<keyword evidence="3" id="KW-0274">FAD</keyword>
<dbReference type="PRINTS" id="PR00368">
    <property type="entry name" value="FADPNR"/>
</dbReference>
<sequence>MEKNGKKVVIIGGGIAGSVVAKSLQHHAHVTLVDPKEYFEITWASLRSMVEPSFGERSLINHRDYLTNGDIITSNAINVTETEVWTADGHRIGYDYLVIATGHADHVPRSRSERLEQFKEENEKIKSASSILIVGGGPTGVELAGEIAVDFPDKKIILVHKGPRLLDFVGSNAADKTLKWLESKNVVVKLEQTIDLSTFRDGLKLYQTSNGDTIVADCHFLCLGKPLASAWLSESVLKNDLDYLGRIQVDEKLRVNGRSNIFAIGDITDIPEIKQGFLARQHAEVVASNLKRKIGGGRECGQCGMDTYKPQSTAMAIVSLGRKEAVAQFPFLTLIGRIPGFIKSGDLFVGKIRKQMGLSPGIVKS</sequence>
<evidence type="ECO:0000256" key="1">
    <source>
        <dbReference type="ARBA" id="ARBA00006442"/>
    </source>
</evidence>
<comment type="function">
    <text evidence="5">Putative FAD-dependent oxidoreductase.</text>
</comment>
<dbReference type="SUPFAM" id="SSF51905">
    <property type="entry name" value="FAD/NAD(P)-binding domain"/>
    <property type="match status" value="1"/>
</dbReference>
<dbReference type="Gene3D" id="3.50.50.100">
    <property type="match status" value="1"/>
</dbReference>
<dbReference type="GO" id="GO:0004174">
    <property type="term" value="F:electron-transferring-flavoprotein dehydrogenase activity"/>
    <property type="evidence" value="ECO:0007669"/>
    <property type="project" value="TreeGrafter"/>
</dbReference>
<gene>
    <name evidence="7" type="primary">aifA</name>
    <name evidence="7" type="ORF">CR513_23066</name>
</gene>
<comment type="caution">
    <text evidence="7">The sequence shown here is derived from an EMBL/GenBank/DDBJ whole genome shotgun (WGS) entry which is preliminary data.</text>
</comment>
<dbReference type="InterPro" id="IPR036188">
    <property type="entry name" value="FAD/NAD-bd_sf"/>
</dbReference>
<keyword evidence="4" id="KW-0560">Oxidoreductase</keyword>
<dbReference type="GO" id="GO:0005737">
    <property type="term" value="C:cytoplasm"/>
    <property type="evidence" value="ECO:0007669"/>
    <property type="project" value="TreeGrafter"/>
</dbReference>
<evidence type="ECO:0000256" key="5">
    <source>
        <dbReference type="ARBA" id="ARBA00057036"/>
    </source>
</evidence>
<comment type="similarity">
    <text evidence="1">Belongs to the FAD-dependent oxidoreductase family.</text>
</comment>
<organism evidence="7 8">
    <name type="scientific">Mucuna pruriens</name>
    <name type="common">Velvet bean</name>
    <name type="synonym">Dolichos pruriens</name>
    <dbReference type="NCBI Taxonomy" id="157652"/>
    <lineage>
        <taxon>Eukaryota</taxon>
        <taxon>Viridiplantae</taxon>
        <taxon>Streptophyta</taxon>
        <taxon>Embryophyta</taxon>
        <taxon>Tracheophyta</taxon>
        <taxon>Spermatophyta</taxon>
        <taxon>Magnoliopsida</taxon>
        <taxon>eudicotyledons</taxon>
        <taxon>Gunneridae</taxon>
        <taxon>Pentapetalae</taxon>
        <taxon>rosids</taxon>
        <taxon>fabids</taxon>
        <taxon>Fabales</taxon>
        <taxon>Fabaceae</taxon>
        <taxon>Papilionoideae</taxon>
        <taxon>50 kb inversion clade</taxon>
        <taxon>NPAAA clade</taxon>
        <taxon>indigoferoid/millettioid clade</taxon>
        <taxon>Phaseoleae</taxon>
        <taxon>Mucuna</taxon>
    </lineage>
</organism>
<evidence type="ECO:0000256" key="2">
    <source>
        <dbReference type="ARBA" id="ARBA00022630"/>
    </source>
</evidence>
<dbReference type="FunFam" id="3.50.50.100:FF:000006">
    <property type="entry name" value="apoptosis-inducing factor 2"/>
    <property type="match status" value="1"/>
</dbReference>
<dbReference type="PANTHER" id="PTHR43735:SF3">
    <property type="entry name" value="FERROPTOSIS SUPPRESSOR PROTEIN 1"/>
    <property type="match status" value="1"/>
</dbReference>
<feature type="domain" description="FAD/NAD(P)-binding" evidence="6">
    <location>
        <begin position="6"/>
        <end position="272"/>
    </location>
</feature>
<dbReference type="GO" id="GO:0050660">
    <property type="term" value="F:flavin adenine dinucleotide binding"/>
    <property type="evidence" value="ECO:0007669"/>
    <property type="project" value="TreeGrafter"/>
</dbReference>
<keyword evidence="8" id="KW-1185">Reference proteome</keyword>
<dbReference type="OrthoDB" id="202203at2759"/>
<accession>A0A371GVL0</accession>
<dbReference type="Pfam" id="PF07992">
    <property type="entry name" value="Pyr_redox_2"/>
    <property type="match status" value="1"/>
</dbReference>
<proteinExistence type="inferred from homology"/>
<evidence type="ECO:0000313" key="7">
    <source>
        <dbReference type="EMBL" id="RDX94539.1"/>
    </source>
</evidence>
<dbReference type="EMBL" id="QJKJ01004349">
    <property type="protein sequence ID" value="RDX94539.1"/>
    <property type="molecule type" value="Genomic_DNA"/>
</dbReference>
<evidence type="ECO:0000256" key="4">
    <source>
        <dbReference type="ARBA" id="ARBA00023002"/>
    </source>
</evidence>
<evidence type="ECO:0000256" key="3">
    <source>
        <dbReference type="ARBA" id="ARBA00022827"/>
    </source>
</evidence>
<dbReference type="InterPro" id="IPR023753">
    <property type="entry name" value="FAD/NAD-binding_dom"/>
</dbReference>
<keyword evidence="2" id="KW-0285">Flavoprotein</keyword>
<dbReference type="STRING" id="157652.A0A371GVL0"/>
<dbReference type="PANTHER" id="PTHR43735">
    <property type="entry name" value="APOPTOSIS-INDUCING FACTOR 1"/>
    <property type="match status" value="1"/>
</dbReference>
<name>A0A371GVL0_MUCPR</name>
<protein>
    <submittedName>
        <fullName evidence="7">Apoptosis-inducing factor-like A</fullName>
    </submittedName>
</protein>